<evidence type="ECO:0000256" key="3">
    <source>
        <dbReference type="ARBA" id="ARBA00022989"/>
    </source>
</evidence>
<dbReference type="SMART" id="SM00327">
    <property type="entry name" value="VWA"/>
    <property type="match status" value="1"/>
</dbReference>
<evidence type="ECO:0000313" key="7">
    <source>
        <dbReference type="EMBL" id="MDA0139033.1"/>
    </source>
</evidence>
<dbReference type="PANTHER" id="PTHR22550">
    <property type="entry name" value="SPORE GERMINATION PROTEIN"/>
    <property type="match status" value="1"/>
</dbReference>
<keyword evidence="3 5" id="KW-1133">Transmembrane helix</keyword>
<feature type="transmembrane region" description="Helical" evidence="5">
    <location>
        <begin position="297"/>
        <end position="320"/>
    </location>
</feature>
<evidence type="ECO:0000313" key="8">
    <source>
        <dbReference type="Proteomes" id="UP001147700"/>
    </source>
</evidence>
<dbReference type="Pfam" id="PF07584">
    <property type="entry name" value="BatA"/>
    <property type="match status" value="1"/>
</dbReference>
<dbReference type="PROSITE" id="PS50234">
    <property type="entry name" value="VWFA"/>
    <property type="match status" value="1"/>
</dbReference>
<keyword evidence="8" id="KW-1185">Reference proteome</keyword>
<dbReference type="InterPro" id="IPR024163">
    <property type="entry name" value="Aerotolerance_reg_N"/>
</dbReference>
<dbReference type="InterPro" id="IPR050768">
    <property type="entry name" value="UPF0353/GerABKA_families"/>
</dbReference>
<evidence type="ECO:0000256" key="2">
    <source>
        <dbReference type="ARBA" id="ARBA00022692"/>
    </source>
</evidence>
<dbReference type="Gene3D" id="3.40.50.410">
    <property type="entry name" value="von Willebrand factor, type A domain"/>
    <property type="match status" value="1"/>
</dbReference>
<dbReference type="PANTHER" id="PTHR22550:SF5">
    <property type="entry name" value="LEUCINE ZIPPER PROTEIN 4"/>
    <property type="match status" value="1"/>
</dbReference>
<name>A0ABT4RKQ9_9ACTN</name>
<keyword evidence="4 5" id="KW-0472">Membrane</keyword>
<dbReference type="Proteomes" id="UP001147700">
    <property type="component" value="Unassembled WGS sequence"/>
</dbReference>
<proteinExistence type="predicted"/>
<dbReference type="InterPro" id="IPR002035">
    <property type="entry name" value="VWF_A"/>
</dbReference>
<dbReference type="SUPFAM" id="SSF53300">
    <property type="entry name" value="vWA-like"/>
    <property type="match status" value="1"/>
</dbReference>
<keyword evidence="1" id="KW-1003">Cell membrane</keyword>
<accession>A0ABT4RKQ9</accession>
<feature type="domain" description="VWFA" evidence="6">
    <location>
        <begin position="87"/>
        <end position="284"/>
    </location>
</feature>
<evidence type="ECO:0000259" key="6">
    <source>
        <dbReference type="PROSITE" id="PS50234"/>
    </source>
</evidence>
<feature type="transmembrane region" description="Helical" evidence="5">
    <location>
        <begin position="6"/>
        <end position="25"/>
    </location>
</feature>
<gene>
    <name evidence="7" type="ORF">OJ962_16150</name>
</gene>
<dbReference type="EMBL" id="JAPCID010000021">
    <property type="protein sequence ID" value="MDA0139033.1"/>
    <property type="molecule type" value="Genomic_DNA"/>
</dbReference>
<protein>
    <submittedName>
        <fullName evidence="7">VWA domain-containing protein</fullName>
    </submittedName>
</protein>
<dbReference type="InterPro" id="IPR036465">
    <property type="entry name" value="vWFA_dom_sf"/>
</dbReference>
<evidence type="ECO:0000256" key="1">
    <source>
        <dbReference type="ARBA" id="ARBA00022475"/>
    </source>
</evidence>
<evidence type="ECO:0000256" key="4">
    <source>
        <dbReference type="ARBA" id="ARBA00023136"/>
    </source>
</evidence>
<feature type="transmembrane region" description="Helical" evidence="5">
    <location>
        <begin position="56"/>
        <end position="73"/>
    </location>
</feature>
<reference evidence="7" key="1">
    <citation type="submission" date="2022-10" db="EMBL/GenBank/DDBJ databases">
        <title>The WGS of Solirubrobacter sp. CPCC 204708.</title>
        <authorList>
            <person name="Jiang Z."/>
        </authorList>
    </citation>
    <scope>NUCLEOTIDE SEQUENCE</scope>
    <source>
        <strain evidence="7">CPCC 204708</strain>
    </source>
</reference>
<sequence>MSFAEPILLAGFILIPLALLAYGSLQRRRTRESAAWANPALLPNLVAGRPGWRRHLPPLLLLLALAVLVVALARPQRTVAAPQRAANIIMVTDISGSMNATDVNPDRLTAAVDAAKTLTERVPSTFRLGLVTFSDYAEQRVAPTTDRAQMKGALDQLVAEGGTAMGDGLERGLAAARTPVPDAAGTGVRRLPSVIVLLSDGKNTSGARDPIEVAVEAGRARIPIYAIALGTPAGEVELRDSFGLLQRVQVPPDTETLKEIARVSGGRQYEAAQADKVKEIYANLGTRLSSRSEKEEVTAFFAGGAIFLLIAAGGLSLRWFGRLI</sequence>
<organism evidence="7 8">
    <name type="scientific">Solirubrobacter deserti</name>
    <dbReference type="NCBI Taxonomy" id="2282478"/>
    <lineage>
        <taxon>Bacteria</taxon>
        <taxon>Bacillati</taxon>
        <taxon>Actinomycetota</taxon>
        <taxon>Thermoleophilia</taxon>
        <taxon>Solirubrobacterales</taxon>
        <taxon>Solirubrobacteraceae</taxon>
        <taxon>Solirubrobacter</taxon>
    </lineage>
</organism>
<keyword evidence="2 5" id="KW-0812">Transmembrane</keyword>
<dbReference type="RefSeq" id="WP_202954899.1">
    <property type="nucleotide sequence ID" value="NZ_JAPCID010000021.1"/>
</dbReference>
<evidence type="ECO:0000256" key="5">
    <source>
        <dbReference type="SAM" id="Phobius"/>
    </source>
</evidence>
<comment type="caution">
    <text evidence="7">The sequence shown here is derived from an EMBL/GenBank/DDBJ whole genome shotgun (WGS) entry which is preliminary data.</text>
</comment>
<dbReference type="Pfam" id="PF13519">
    <property type="entry name" value="VWA_2"/>
    <property type="match status" value="1"/>
</dbReference>